<evidence type="ECO:0000313" key="2">
    <source>
        <dbReference type="Proteomes" id="UP001161017"/>
    </source>
</evidence>
<dbReference type="Proteomes" id="UP001161017">
    <property type="component" value="Unassembled WGS sequence"/>
</dbReference>
<keyword evidence="2" id="KW-1185">Reference proteome</keyword>
<gene>
    <name evidence="1" type="ORF">OHK93_008746</name>
</gene>
<feature type="non-terminal residue" evidence="1">
    <location>
        <position position="177"/>
    </location>
</feature>
<dbReference type="AlphaFoldDB" id="A0AA43TYS4"/>
<protein>
    <submittedName>
        <fullName evidence="1">Uncharacterized protein</fullName>
    </submittedName>
</protein>
<accession>A0AA43TYS4</accession>
<sequence>MPPSTCQLFFYKPRAVVPSTPPAKSVDDAESLSLKNTTSAKASKSASNTTIKPCHFLLLPREIRDKIYTYLIPPSGVYRNWTPDLPRVFRRKCLSHRRCWDEYNKTCSWRGWDEVYVGEDWMKEVGRKPTIENKQRRDCKEMVKGVELCEEWMQGSVGWNGLRIRETCKQVAEEAAE</sequence>
<evidence type="ECO:0000313" key="1">
    <source>
        <dbReference type="EMBL" id="MDI1489467.1"/>
    </source>
</evidence>
<comment type="caution">
    <text evidence="1">The sequence shown here is derived from an EMBL/GenBank/DDBJ whole genome shotgun (WGS) entry which is preliminary data.</text>
</comment>
<name>A0AA43TYS4_9LECA</name>
<reference evidence="1" key="1">
    <citation type="journal article" date="2023" name="Genome Biol. Evol.">
        <title>First Whole Genome Sequence and Flow Cytometry Genome Size Data for the Lichen-Forming Fungus Ramalina farinacea (Ascomycota).</title>
        <authorList>
            <person name="Llewellyn T."/>
            <person name="Mian S."/>
            <person name="Hill R."/>
            <person name="Leitch I.J."/>
            <person name="Gaya E."/>
        </authorList>
    </citation>
    <scope>NUCLEOTIDE SEQUENCE</scope>
    <source>
        <strain evidence="1">LIQ254RAFAR</strain>
    </source>
</reference>
<organism evidence="1 2">
    <name type="scientific">Ramalina farinacea</name>
    <dbReference type="NCBI Taxonomy" id="258253"/>
    <lineage>
        <taxon>Eukaryota</taxon>
        <taxon>Fungi</taxon>
        <taxon>Dikarya</taxon>
        <taxon>Ascomycota</taxon>
        <taxon>Pezizomycotina</taxon>
        <taxon>Lecanoromycetes</taxon>
        <taxon>OSLEUM clade</taxon>
        <taxon>Lecanoromycetidae</taxon>
        <taxon>Lecanorales</taxon>
        <taxon>Lecanorineae</taxon>
        <taxon>Ramalinaceae</taxon>
        <taxon>Ramalina</taxon>
    </lineage>
</organism>
<proteinExistence type="predicted"/>
<dbReference type="EMBL" id="JAPUFD010000009">
    <property type="protein sequence ID" value="MDI1489467.1"/>
    <property type="molecule type" value="Genomic_DNA"/>
</dbReference>